<evidence type="ECO:0000313" key="16">
    <source>
        <dbReference type="EMBL" id="AEX38313.1"/>
    </source>
</evidence>
<protein>
    <submittedName>
        <fullName evidence="16">Lhx3</fullName>
    </submittedName>
</protein>
<comment type="subcellular location">
    <subcellularLocation>
        <location evidence="1 11 13">Nucleus</location>
    </subcellularLocation>
</comment>
<dbReference type="InterPro" id="IPR001781">
    <property type="entry name" value="Znf_LIM"/>
</dbReference>
<dbReference type="SUPFAM" id="SSF46689">
    <property type="entry name" value="Homeodomain-like"/>
    <property type="match status" value="1"/>
</dbReference>
<dbReference type="GO" id="GO:0030182">
    <property type="term" value="P:neuron differentiation"/>
    <property type="evidence" value="ECO:0007669"/>
    <property type="project" value="TreeGrafter"/>
</dbReference>
<feature type="domain" description="LIM zinc-binding" evidence="14">
    <location>
        <begin position="184"/>
        <end position="246"/>
    </location>
</feature>
<dbReference type="InterPro" id="IPR017970">
    <property type="entry name" value="Homeobox_CS"/>
</dbReference>
<dbReference type="Gene3D" id="2.10.110.10">
    <property type="entry name" value="Cysteine Rich Protein"/>
    <property type="match status" value="2"/>
</dbReference>
<dbReference type="HOGENOM" id="CLU_537813_0_0_1"/>
<evidence type="ECO:0000256" key="4">
    <source>
        <dbReference type="ARBA" id="ARBA00022833"/>
    </source>
</evidence>
<evidence type="ECO:0000259" key="14">
    <source>
        <dbReference type="PROSITE" id="PS50023"/>
    </source>
</evidence>
<evidence type="ECO:0000256" key="6">
    <source>
        <dbReference type="ARBA" id="ARBA00023038"/>
    </source>
</evidence>
<keyword evidence="7 11" id="KW-0238">DNA-binding</keyword>
<dbReference type="SMART" id="SM00132">
    <property type="entry name" value="LIM"/>
    <property type="match status" value="2"/>
</dbReference>
<keyword evidence="3" id="KW-0677">Repeat</keyword>
<dbReference type="PANTHER" id="PTHR24208">
    <property type="entry name" value="LIM/HOMEOBOX PROTEIN LHX"/>
    <property type="match status" value="1"/>
</dbReference>
<dbReference type="GO" id="GO:0008270">
    <property type="term" value="F:zinc ion binding"/>
    <property type="evidence" value="ECO:0007669"/>
    <property type="project" value="InterPro"/>
</dbReference>
<feature type="domain" description="LIM zinc-binding" evidence="14">
    <location>
        <begin position="124"/>
        <end position="183"/>
    </location>
</feature>
<dbReference type="InterPro" id="IPR009057">
    <property type="entry name" value="Homeodomain-like_sf"/>
</dbReference>
<dbReference type="AlphaFoldDB" id="H2BPZ7"/>
<dbReference type="PROSITE" id="PS50071">
    <property type="entry name" value="HOMEOBOX_2"/>
    <property type="match status" value="1"/>
</dbReference>
<evidence type="ECO:0000256" key="2">
    <source>
        <dbReference type="ARBA" id="ARBA00022723"/>
    </source>
</evidence>
<keyword evidence="2 12" id="KW-0479">Metal-binding</keyword>
<keyword evidence="10 11" id="KW-0539">Nucleus</keyword>
<keyword evidence="8 11" id="KW-0371">Homeobox</keyword>
<keyword evidence="4 12" id="KW-0862">Zinc</keyword>
<proteinExistence type="evidence at transcript level"/>
<dbReference type="SMART" id="SM00389">
    <property type="entry name" value="HOX"/>
    <property type="match status" value="1"/>
</dbReference>
<evidence type="ECO:0000256" key="8">
    <source>
        <dbReference type="ARBA" id="ARBA00023155"/>
    </source>
</evidence>
<reference evidence="16" key="1">
    <citation type="journal article" date="2012" name="Evodevo">
        <title>Lim homeobox genes in the Ctenophore Mnemiopsis leidyi: the evolution of neural cell type specification.</title>
        <authorList>
            <person name="Simmons D.K."/>
            <person name="Pang K."/>
            <person name="Martindale M.Q."/>
        </authorList>
    </citation>
    <scope>NUCLEOTIDE SEQUENCE</scope>
</reference>
<dbReference type="FunFam" id="2.10.110.10:FF:000032">
    <property type="entry name" value="LIM/homeobox protein Lhx3"/>
    <property type="match status" value="1"/>
</dbReference>
<dbReference type="SUPFAM" id="SSF57716">
    <property type="entry name" value="Glucocorticoid receptor-like (DNA-binding domain)"/>
    <property type="match status" value="2"/>
</dbReference>
<dbReference type="PROSITE" id="PS00027">
    <property type="entry name" value="HOMEOBOX_1"/>
    <property type="match status" value="1"/>
</dbReference>
<dbReference type="PROSITE" id="PS00478">
    <property type="entry name" value="LIM_DOMAIN_1"/>
    <property type="match status" value="1"/>
</dbReference>
<dbReference type="EMBL" id="JF912808">
    <property type="protein sequence ID" value="AEX38313.1"/>
    <property type="molecule type" value="mRNA"/>
</dbReference>
<evidence type="ECO:0000256" key="3">
    <source>
        <dbReference type="ARBA" id="ARBA00022737"/>
    </source>
</evidence>
<dbReference type="GO" id="GO:0005634">
    <property type="term" value="C:nucleus"/>
    <property type="evidence" value="ECO:0007669"/>
    <property type="project" value="UniProtKB-SubCell"/>
</dbReference>
<dbReference type="Gene3D" id="1.10.10.60">
    <property type="entry name" value="Homeodomain-like"/>
    <property type="match status" value="1"/>
</dbReference>
<dbReference type="GO" id="GO:0000977">
    <property type="term" value="F:RNA polymerase II transcription regulatory region sequence-specific DNA binding"/>
    <property type="evidence" value="ECO:0007669"/>
    <property type="project" value="TreeGrafter"/>
</dbReference>
<dbReference type="Pfam" id="PF00046">
    <property type="entry name" value="Homeodomain"/>
    <property type="match status" value="1"/>
</dbReference>
<dbReference type="GO" id="GO:0000981">
    <property type="term" value="F:DNA-binding transcription factor activity, RNA polymerase II-specific"/>
    <property type="evidence" value="ECO:0007669"/>
    <property type="project" value="InterPro"/>
</dbReference>
<evidence type="ECO:0000256" key="12">
    <source>
        <dbReference type="PROSITE-ProRule" id="PRU00125"/>
    </source>
</evidence>
<dbReference type="PROSITE" id="PS50023">
    <property type="entry name" value="LIM_DOMAIN_2"/>
    <property type="match status" value="2"/>
</dbReference>
<dbReference type="CDD" id="cd09376">
    <property type="entry name" value="LIM2_Lhx3_Lhx4"/>
    <property type="match status" value="1"/>
</dbReference>
<evidence type="ECO:0000256" key="5">
    <source>
        <dbReference type="ARBA" id="ARBA00023015"/>
    </source>
</evidence>
<keyword evidence="6 12" id="KW-0440">LIM domain</keyword>
<keyword evidence="9" id="KW-0804">Transcription</keyword>
<dbReference type="FunFam" id="2.10.110.10:FF:000120">
    <property type="entry name" value="Insulin gene enhancer protein ISL-2"/>
    <property type="match status" value="1"/>
</dbReference>
<feature type="DNA-binding region" description="Homeobox" evidence="11">
    <location>
        <begin position="266"/>
        <end position="325"/>
    </location>
</feature>
<dbReference type="InterPro" id="IPR001356">
    <property type="entry name" value="HD"/>
</dbReference>
<evidence type="ECO:0000256" key="11">
    <source>
        <dbReference type="PROSITE-ProRule" id="PRU00108"/>
    </source>
</evidence>
<evidence type="ECO:0000256" key="7">
    <source>
        <dbReference type="ARBA" id="ARBA00023125"/>
    </source>
</evidence>
<evidence type="ECO:0000256" key="1">
    <source>
        <dbReference type="ARBA" id="ARBA00004123"/>
    </source>
</evidence>
<evidence type="ECO:0000256" key="10">
    <source>
        <dbReference type="ARBA" id="ARBA00023242"/>
    </source>
</evidence>
<sequence length="507" mass="55764">MTPAASISTPLILNSPPKSFSTSMPPMTLYDADSLATNGILQTSTSPGSMIISPPMVSSIPSSTIFSPLPVSYPPVSGLQVGSLSGGPVLSTTPISTLPTSLPNSAVKFEQTSFHGDVTGAVVPRCAGCDQPITDRFILKVMEKNWHSACLKCHDCLAQLTDKCFSRGDFVYCKDDFYKRYGTKCAKCEKVIPPSQVVRRAGGHVFHMDCFVCIICSRTLNTGDEFYFVDDNQLVCRSDYDNFKTQYANCTDETFTDELDLENQGIKRPRTTITAKQLETLKTAYENSPKPARHVREQLSSETGLDMRVVQVWFQNRRAKEKRMKKEAPRNRWGQYLKNLRKNRPQARPVRAGPGTPLSGDVKLEQPEFPAPNSCFPGPPGNDSMMDRNQIAPPYPGCPSPNSMIRLGLHSGDFMRTSVSNHAFVNGHIRPPFMGPAQPAPLFSSHFPGGDVGNLGTNTAALGNAMRIAAGEEPYNEFPSAWLGPEEFDQRLPLPYSDQKPPFPAMI</sequence>
<evidence type="ECO:0000256" key="13">
    <source>
        <dbReference type="RuleBase" id="RU000682"/>
    </source>
</evidence>
<feature type="domain" description="Homeobox" evidence="15">
    <location>
        <begin position="264"/>
        <end position="324"/>
    </location>
</feature>
<dbReference type="InterPro" id="IPR050453">
    <property type="entry name" value="LIM_Homeobox_TF"/>
</dbReference>
<dbReference type="PANTHER" id="PTHR24208:SF128">
    <property type="entry name" value="LIM3, ISOFORM G"/>
    <property type="match status" value="1"/>
</dbReference>
<dbReference type="FunFam" id="1.10.10.60:FF:000219">
    <property type="entry name" value="LIM/homeobox protein Lhx3"/>
    <property type="match status" value="1"/>
</dbReference>
<name>H2BPZ7_MNELE</name>
<evidence type="ECO:0000259" key="15">
    <source>
        <dbReference type="PROSITE" id="PS50071"/>
    </source>
</evidence>
<dbReference type="CDD" id="cd00086">
    <property type="entry name" value="homeodomain"/>
    <property type="match status" value="1"/>
</dbReference>
<accession>H2BPZ7</accession>
<organism evidence="16">
    <name type="scientific">Mnemiopsis leidyi</name>
    <name type="common">Sea walnut</name>
    <name type="synonym">Warty comb jellyfish</name>
    <dbReference type="NCBI Taxonomy" id="27923"/>
    <lineage>
        <taxon>Eukaryota</taxon>
        <taxon>Metazoa</taxon>
        <taxon>Ctenophora</taxon>
        <taxon>Tentaculata</taxon>
        <taxon>Lobata</taxon>
        <taxon>Bolinopsidae</taxon>
        <taxon>Mnemiopsis</taxon>
    </lineage>
</organism>
<dbReference type="Pfam" id="PF00412">
    <property type="entry name" value="LIM"/>
    <property type="match status" value="2"/>
</dbReference>
<dbReference type="InterPro" id="IPR049594">
    <property type="entry name" value="Lhx3/4-like_LIM2"/>
</dbReference>
<evidence type="ECO:0000256" key="9">
    <source>
        <dbReference type="ARBA" id="ARBA00023163"/>
    </source>
</evidence>
<keyword evidence="5" id="KW-0805">Transcription regulation</keyword>